<dbReference type="Proteomes" id="UP000256845">
    <property type="component" value="Unassembled WGS sequence"/>
</dbReference>
<feature type="transmembrane region" description="Helical" evidence="5">
    <location>
        <begin position="57"/>
        <end position="75"/>
    </location>
</feature>
<keyword evidence="7" id="KW-1185">Reference proteome</keyword>
<keyword evidence="2 5" id="KW-0812">Transmembrane</keyword>
<feature type="transmembrane region" description="Helical" evidence="5">
    <location>
        <begin position="188"/>
        <end position="212"/>
    </location>
</feature>
<sequence>MPAPDFPLHIIALSAVGLLVTGAIAGTLAGLLGVGGGIVIVPVLFWLLGFLGYDPALIMHLAVGTSLATIIPTSISSMRAHAKKGAVDIDLLKRWGPMIVIGAALGGISSKFIDAAGLKFIFGFFALAVSVNMVLPKPLKIRDDLPESPLAHGSIAGIIGYFSSLMGIGGGTFSVPTLTAFSFPIHRAVGTASAIGLMIALPAVIGFIWAGVGVENRPPLSFGYLNVAAAVIIFPITVLFAPFGARLAHSLDPKGLKRAFALFLAITASRMLYSAFTV</sequence>
<evidence type="ECO:0000313" key="7">
    <source>
        <dbReference type="Proteomes" id="UP000256845"/>
    </source>
</evidence>
<keyword evidence="4 5" id="KW-0472">Membrane</keyword>
<dbReference type="EMBL" id="QRDW01000005">
    <property type="protein sequence ID" value="RED49899.1"/>
    <property type="molecule type" value="Genomic_DNA"/>
</dbReference>
<evidence type="ECO:0000256" key="5">
    <source>
        <dbReference type="RuleBase" id="RU363041"/>
    </source>
</evidence>
<evidence type="ECO:0000256" key="3">
    <source>
        <dbReference type="ARBA" id="ARBA00022989"/>
    </source>
</evidence>
<keyword evidence="5" id="KW-1003">Cell membrane</keyword>
<comment type="similarity">
    <text evidence="5">Belongs to the 4-toluene sulfonate uptake permease (TSUP) (TC 2.A.102) family.</text>
</comment>
<dbReference type="GO" id="GO:0005886">
    <property type="term" value="C:plasma membrane"/>
    <property type="evidence" value="ECO:0007669"/>
    <property type="project" value="UniProtKB-SubCell"/>
</dbReference>
<feature type="transmembrane region" description="Helical" evidence="5">
    <location>
        <begin position="31"/>
        <end position="51"/>
    </location>
</feature>
<dbReference type="Pfam" id="PF01925">
    <property type="entry name" value="TauE"/>
    <property type="match status" value="1"/>
</dbReference>
<keyword evidence="3 5" id="KW-1133">Transmembrane helix</keyword>
<dbReference type="AlphaFoldDB" id="A0A3D9HK76"/>
<dbReference type="PANTHER" id="PTHR43483">
    <property type="entry name" value="MEMBRANE TRANSPORTER PROTEIN HI_0806-RELATED"/>
    <property type="match status" value="1"/>
</dbReference>
<feature type="transmembrane region" description="Helical" evidence="5">
    <location>
        <begin position="259"/>
        <end position="276"/>
    </location>
</feature>
<evidence type="ECO:0000313" key="6">
    <source>
        <dbReference type="EMBL" id="RED49899.1"/>
    </source>
</evidence>
<feature type="transmembrane region" description="Helical" evidence="5">
    <location>
        <begin position="224"/>
        <end position="247"/>
    </location>
</feature>
<dbReference type="OrthoDB" id="457670at2"/>
<dbReference type="InterPro" id="IPR002781">
    <property type="entry name" value="TM_pro_TauE-like"/>
</dbReference>
<reference evidence="6 7" key="1">
    <citation type="submission" date="2018-07" db="EMBL/GenBank/DDBJ databases">
        <title>Genomic Encyclopedia of Type Strains, Phase III (KMG-III): the genomes of soil and plant-associated and newly described type strains.</title>
        <authorList>
            <person name="Whitman W."/>
        </authorList>
    </citation>
    <scope>NUCLEOTIDE SEQUENCE [LARGE SCALE GENOMIC DNA]</scope>
    <source>
        <strain evidence="6 7">CECT 8488</strain>
    </source>
</reference>
<name>A0A3D9HK76_9PROT</name>
<comment type="caution">
    <text evidence="6">The sequence shown here is derived from an EMBL/GenBank/DDBJ whole genome shotgun (WGS) entry which is preliminary data.</text>
</comment>
<accession>A0A3D9HK76</accession>
<feature type="transmembrane region" description="Helical" evidence="5">
    <location>
        <begin position="155"/>
        <end position="176"/>
    </location>
</feature>
<organism evidence="6 7">
    <name type="scientific">Aestuariispira insulae</name>
    <dbReference type="NCBI Taxonomy" id="1461337"/>
    <lineage>
        <taxon>Bacteria</taxon>
        <taxon>Pseudomonadati</taxon>
        <taxon>Pseudomonadota</taxon>
        <taxon>Alphaproteobacteria</taxon>
        <taxon>Rhodospirillales</taxon>
        <taxon>Kiloniellaceae</taxon>
        <taxon>Aestuariispira</taxon>
    </lineage>
</organism>
<dbReference type="RefSeq" id="WP_115937228.1">
    <property type="nucleotide sequence ID" value="NZ_QRDW01000005.1"/>
</dbReference>
<proteinExistence type="inferred from homology"/>
<feature type="transmembrane region" description="Helical" evidence="5">
    <location>
        <begin position="6"/>
        <end position="24"/>
    </location>
</feature>
<evidence type="ECO:0000256" key="2">
    <source>
        <dbReference type="ARBA" id="ARBA00022692"/>
    </source>
</evidence>
<evidence type="ECO:0000256" key="4">
    <source>
        <dbReference type="ARBA" id="ARBA00023136"/>
    </source>
</evidence>
<gene>
    <name evidence="6" type="ORF">DFP90_105272</name>
</gene>
<evidence type="ECO:0000256" key="1">
    <source>
        <dbReference type="ARBA" id="ARBA00004141"/>
    </source>
</evidence>
<comment type="subcellular location">
    <subcellularLocation>
        <location evidence="5">Cell membrane</location>
        <topology evidence="5">Multi-pass membrane protein</topology>
    </subcellularLocation>
    <subcellularLocation>
        <location evidence="1">Membrane</location>
        <topology evidence="1">Multi-pass membrane protein</topology>
    </subcellularLocation>
</comment>
<feature type="transmembrane region" description="Helical" evidence="5">
    <location>
        <begin position="116"/>
        <end position="135"/>
    </location>
</feature>
<dbReference type="PANTHER" id="PTHR43483:SF3">
    <property type="entry name" value="MEMBRANE TRANSPORTER PROTEIN HI_0806-RELATED"/>
    <property type="match status" value="1"/>
</dbReference>
<protein>
    <recommendedName>
        <fullName evidence="5">Probable membrane transporter protein</fullName>
    </recommendedName>
</protein>